<dbReference type="GO" id="GO:0002949">
    <property type="term" value="P:tRNA threonylcarbamoyladenosine modification"/>
    <property type="evidence" value="ECO:0007669"/>
    <property type="project" value="InterPro"/>
</dbReference>
<proteinExistence type="inferred from homology"/>
<dbReference type="GO" id="GO:0005737">
    <property type="term" value="C:cytoplasm"/>
    <property type="evidence" value="ECO:0007669"/>
    <property type="project" value="UniProtKB-SubCell"/>
</dbReference>
<accession>E7FVB9</accession>
<dbReference type="GO" id="GO:0016787">
    <property type="term" value="F:hydrolase activity"/>
    <property type="evidence" value="ECO:0007669"/>
    <property type="project" value="UniProtKB-KW"/>
</dbReference>
<dbReference type="GO" id="GO:0005524">
    <property type="term" value="F:ATP binding"/>
    <property type="evidence" value="ECO:0007669"/>
    <property type="project" value="UniProtKB-KW"/>
</dbReference>
<evidence type="ECO:0000256" key="4">
    <source>
        <dbReference type="ARBA" id="ARBA00022490"/>
    </source>
</evidence>
<dbReference type="SUPFAM" id="SSF52540">
    <property type="entry name" value="P-loop containing nucleoside triphosphate hydrolases"/>
    <property type="match status" value="1"/>
</dbReference>
<evidence type="ECO:0000256" key="5">
    <source>
        <dbReference type="ARBA" id="ARBA00022694"/>
    </source>
</evidence>
<keyword evidence="6" id="KW-0479">Metal-binding</keyword>
<evidence type="ECO:0000313" key="11">
    <source>
        <dbReference type="EMBL" id="EFY09800.1"/>
    </source>
</evidence>
<dbReference type="EMBL" id="ACLK02000001">
    <property type="protein sequence ID" value="EFY09800.1"/>
    <property type="molecule type" value="Genomic_DNA"/>
</dbReference>
<evidence type="ECO:0000256" key="6">
    <source>
        <dbReference type="ARBA" id="ARBA00022723"/>
    </source>
</evidence>
<protein>
    <recommendedName>
        <fullName evidence="3">tRNA threonylcarbamoyladenosine biosynthesis protein TsaE</fullName>
    </recommendedName>
    <alternativeName>
        <fullName evidence="10">t(6)A37 threonylcarbamoyladenosine biosynthesis protein TsaE</fullName>
    </alternativeName>
</protein>
<evidence type="ECO:0000256" key="8">
    <source>
        <dbReference type="ARBA" id="ARBA00022840"/>
    </source>
</evidence>
<keyword evidence="9" id="KW-0460">Magnesium</keyword>
<dbReference type="PANTHER" id="PTHR33540">
    <property type="entry name" value="TRNA THREONYLCARBAMOYLADENOSINE BIOSYNTHESIS PROTEIN TSAE"/>
    <property type="match status" value="1"/>
</dbReference>
<keyword evidence="12" id="KW-1185">Reference proteome</keyword>
<keyword evidence="7" id="KW-0547">Nucleotide-binding</keyword>
<dbReference type="NCBIfam" id="TIGR00150">
    <property type="entry name" value="T6A_YjeE"/>
    <property type="match status" value="1"/>
</dbReference>
<keyword evidence="4" id="KW-0963">Cytoplasm</keyword>
<evidence type="ECO:0000256" key="1">
    <source>
        <dbReference type="ARBA" id="ARBA00004496"/>
    </source>
</evidence>
<dbReference type="AlphaFoldDB" id="E7FVB9"/>
<reference evidence="11" key="1">
    <citation type="submission" date="2011-01" db="EMBL/GenBank/DDBJ databases">
        <authorList>
            <person name="Muzny D."/>
            <person name="Qin X."/>
            <person name="Buhay C."/>
            <person name="Dugan-Rocha S."/>
            <person name="Ding Y."/>
            <person name="Chen G."/>
            <person name="Hawes A."/>
            <person name="Holder M."/>
            <person name="Jhangiani S."/>
            <person name="Johnson A."/>
            <person name="Khan Z."/>
            <person name="Li Z."/>
            <person name="Liu W."/>
            <person name="Liu X."/>
            <person name="Perez L."/>
            <person name="Shen H."/>
            <person name="Wang Q."/>
            <person name="Watt J."/>
            <person name="Xi L."/>
            <person name="Xin Y."/>
            <person name="Zhou J."/>
            <person name="Deng J."/>
            <person name="Jiang H."/>
            <person name="Liu Y."/>
            <person name="Qu J."/>
            <person name="Song X.-Z."/>
            <person name="Zhang L."/>
            <person name="Villasana D."/>
            <person name="Johnson A."/>
            <person name="Liu J."/>
            <person name="Liyanage D."/>
            <person name="Lorensuhewa L."/>
            <person name="Robinson T."/>
            <person name="Song A."/>
            <person name="Song B.-B."/>
            <person name="Dinh H."/>
            <person name="Thornton R."/>
            <person name="Coyle M."/>
            <person name="Francisco L."/>
            <person name="Jackson L."/>
            <person name="Javaid M."/>
            <person name="Korchina V."/>
            <person name="Kovar C."/>
            <person name="Mata R."/>
            <person name="Mathew T."/>
            <person name="Ngo R."/>
            <person name="Nguyen L."/>
            <person name="Nguyen N."/>
            <person name="Okwuonu G."/>
            <person name="Ongeri F."/>
            <person name="Pham C."/>
            <person name="Simmons D."/>
            <person name="Wilczek-Boney K."/>
            <person name="Hale W."/>
            <person name="Jakkamsetti A."/>
            <person name="Pham P."/>
            <person name="Ruth R."/>
            <person name="San Lucas F."/>
            <person name="Warren J."/>
            <person name="Zhang J."/>
            <person name="Zhao Z."/>
            <person name="Zhou C."/>
            <person name="Zhu D."/>
            <person name="Lee S."/>
            <person name="Bess C."/>
            <person name="Blankenburg K."/>
            <person name="Forbes L."/>
            <person name="Fu Q."/>
            <person name="Gubbala S."/>
            <person name="Hirani K."/>
            <person name="Jayaseelan J.C."/>
            <person name="Lara F."/>
            <person name="Munidasa M."/>
            <person name="Palculict T."/>
            <person name="Patil S."/>
            <person name="Pu L.-L."/>
            <person name="Saada N."/>
            <person name="Tang L."/>
            <person name="Weissenberger G."/>
            <person name="Zhu Y."/>
            <person name="Hemphill L."/>
            <person name="Shang Y."/>
            <person name="Youmans B."/>
            <person name="Ayvaz T."/>
            <person name="Ross M."/>
            <person name="Santibanez J."/>
            <person name="Aqrawi P."/>
            <person name="Gross S."/>
            <person name="Joshi V."/>
            <person name="Fowler G."/>
            <person name="Nazareth L."/>
            <person name="Reid J."/>
            <person name="Worley K."/>
            <person name="Petrosino J."/>
            <person name="Highlander S."/>
            <person name="Gibbs R."/>
        </authorList>
    </citation>
    <scope>NUCLEOTIDE SEQUENCE [LARGE SCALE GENOMIC DNA]</scope>
    <source>
        <strain evidence="11">ATCC 19414</strain>
    </source>
</reference>
<gene>
    <name evidence="11" type="ORF">HMPREF0357_10595</name>
</gene>
<evidence type="ECO:0000256" key="7">
    <source>
        <dbReference type="ARBA" id="ARBA00022741"/>
    </source>
</evidence>
<dbReference type="Proteomes" id="UP000003028">
    <property type="component" value="Unassembled WGS sequence"/>
</dbReference>
<evidence type="ECO:0000256" key="3">
    <source>
        <dbReference type="ARBA" id="ARBA00019010"/>
    </source>
</evidence>
<dbReference type="Gene3D" id="3.40.50.300">
    <property type="entry name" value="P-loop containing nucleotide triphosphate hydrolases"/>
    <property type="match status" value="1"/>
</dbReference>
<dbReference type="PANTHER" id="PTHR33540:SF2">
    <property type="entry name" value="TRNA THREONYLCARBAMOYLADENOSINE BIOSYNTHESIS PROTEIN TSAE"/>
    <property type="match status" value="1"/>
</dbReference>
<dbReference type="InterPro" id="IPR027417">
    <property type="entry name" value="P-loop_NTPase"/>
</dbReference>
<evidence type="ECO:0000256" key="10">
    <source>
        <dbReference type="ARBA" id="ARBA00032441"/>
    </source>
</evidence>
<comment type="subcellular location">
    <subcellularLocation>
        <location evidence="1">Cytoplasm</location>
    </subcellularLocation>
</comment>
<evidence type="ECO:0000256" key="9">
    <source>
        <dbReference type="ARBA" id="ARBA00022842"/>
    </source>
</evidence>
<evidence type="ECO:0000313" key="12">
    <source>
        <dbReference type="Proteomes" id="UP000003028"/>
    </source>
</evidence>
<organism evidence="11 12">
    <name type="scientific">Erysipelothrix rhusiopathiae ATCC 19414</name>
    <dbReference type="NCBI Taxonomy" id="525280"/>
    <lineage>
        <taxon>Bacteria</taxon>
        <taxon>Bacillati</taxon>
        <taxon>Bacillota</taxon>
        <taxon>Erysipelotrichia</taxon>
        <taxon>Erysipelotrichales</taxon>
        <taxon>Erysipelotrichaceae</taxon>
        <taxon>Erysipelothrix</taxon>
    </lineage>
</organism>
<comment type="similarity">
    <text evidence="2">Belongs to the TsaE family.</text>
</comment>
<dbReference type="GO" id="GO:0046872">
    <property type="term" value="F:metal ion binding"/>
    <property type="evidence" value="ECO:0007669"/>
    <property type="project" value="UniProtKB-KW"/>
</dbReference>
<evidence type="ECO:0000256" key="2">
    <source>
        <dbReference type="ARBA" id="ARBA00007599"/>
    </source>
</evidence>
<keyword evidence="5" id="KW-0819">tRNA processing</keyword>
<keyword evidence="11" id="KW-0378">Hydrolase</keyword>
<sequence>MVIKMKKQIKTYSVTETMKLGEQLGQSLTKGCLISLAGDLGVGKTAFTKGLAKGLEINETISSPTFTILKEYDGRLNLKHIDAYRLEGVSSDAIGLFDLLDDRNVVVLEWGKYLDDLDFKIDYLITLDYEDENERTITIEELN</sequence>
<keyword evidence="8" id="KW-0067">ATP-binding</keyword>
<comment type="caution">
    <text evidence="11">The sequence shown here is derived from an EMBL/GenBank/DDBJ whole genome shotgun (WGS) entry which is preliminary data.</text>
</comment>
<dbReference type="InterPro" id="IPR003442">
    <property type="entry name" value="T6A_TsaE"/>
</dbReference>
<name>E7FVB9_ERYRH</name>
<dbReference type="STRING" id="1648.A2I91_04225"/>
<dbReference type="Pfam" id="PF02367">
    <property type="entry name" value="TsaE"/>
    <property type="match status" value="1"/>
</dbReference>